<keyword evidence="3" id="KW-1185">Reference proteome</keyword>
<evidence type="ECO:0000313" key="3">
    <source>
        <dbReference type="Proteomes" id="UP001066276"/>
    </source>
</evidence>
<organism evidence="2 3">
    <name type="scientific">Pleurodeles waltl</name>
    <name type="common">Iberian ribbed newt</name>
    <dbReference type="NCBI Taxonomy" id="8319"/>
    <lineage>
        <taxon>Eukaryota</taxon>
        <taxon>Metazoa</taxon>
        <taxon>Chordata</taxon>
        <taxon>Craniata</taxon>
        <taxon>Vertebrata</taxon>
        <taxon>Euteleostomi</taxon>
        <taxon>Amphibia</taxon>
        <taxon>Batrachia</taxon>
        <taxon>Caudata</taxon>
        <taxon>Salamandroidea</taxon>
        <taxon>Salamandridae</taxon>
        <taxon>Pleurodelinae</taxon>
        <taxon>Pleurodeles</taxon>
    </lineage>
</organism>
<dbReference type="EMBL" id="JANPWB010000006">
    <property type="protein sequence ID" value="KAJ1182692.1"/>
    <property type="molecule type" value="Genomic_DNA"/>
</dbReference>
<sequence>MGGWEARSGSPPGVEPPWSSAGPHSSSARPAPGDRRQSQHKLRQEVLGSRHRSDAEARKARKVAVQDGEAVCCQEVGKVVHAGAKVGDDKMRAYFKALPSVMNASTANAMEHVVDKRPLNFQDKKDIEERRY</sequence>
<name>A0AAV7U158_PLEWA</name>
<evidence type="ECO:0000256" key="1">
    <source>
        <dbReference type="SAM" id="MobiDB-lite"/>
    </source>
</evidence>
<protein>
    <submittedName>
        <fullName evidence="2">Uncharacterized protein</fullName>
    </submittedName>
</protein>
<gene>
    <name evidence="2" type="ORF">NDU88_007876</name>
</gene>
<accession>A0AAV7U158</accession>
<evidence type="ECO:0000313" key="2">
    <source>
        <dbReference type="EMBL" id="KAJ1182692.1"/>
    </source>
</evidence>
<dbReference type="AlphaFoldDB" id="A0AAV7U158"/>
<reference evidence="2" key="1">
    <citation type="journal article" date="2022" name="bioRxiv">
        <title>Sequencing and chromosome-scale assembly of the giantPleurodeles waltlgenome.</title>
        <authorList>
            <person name="Brown T."/>
            <person name="Elewa A."/>
            <person name="Iarovenko S."/>
            <person name="Subramanian E."/>
            <person name="Araus A.J."/>
            <person name="Petzold A."/>
            <person name="Susuki M."/>
            <person name="Suzuki K.-i.T."/>
            <person name="Hayashi T."/>
            <person name="Toyoda A."/>
            <person name="Oliveira C."/>
            <person name="Osipova E."/>
            <person name="Leigh N.D."/>
            <person name="Simon A."/>
            <person name="Yun M.H."/>
        </authorList>
    </citation>
    <scope>NUCLEOTIDE SEQUENCE</scope>
    <source>
        <strain evidence="2">20211129_DDA</strain>
        <tissue evidence="2">Liver</tissue>
    </source>
</reference>
<comment type="caution">
    <text evidence="2">The sequence shown here is derived from an EMBL/GenBank/DDBJ whole genome shotgun (WGS) entry which is preliminary data.</text>
</comment>
<feature type="region of interest" description="Disordered" evidence="1">
    <location>
        <begin position="1"/>
        <end position="61"/>
    </location>
</feature>
<proteinExistence type="predicted"/>
<dbReference type="Proteomes" id="UP001066276">
    <property type="component" value="Chromosome 3_2"/>
</dbReference>